<dbReference type="GO" id="GO:0005524">
    <property type="term" value="F:ATP binding"/>
    <property type="evidence" value="ECO:0007669"/>
    <property type="project" value="UniProtKB-KW"/>
</dbReference>
<sequence length="143" mass="15040">MVLVVVEKHSSITLCAASSGIASLLLIGGCTAHSHFEISLQLFENSTCGMSNGTLAQIIQAANAIIWDEVSMQHCHAPEVADCTLCDVCDINCPFGGITVIFGGDCQQILPAIIKGICAQIVGACICSSALWQDIAPNIFHLH</sequence>
<reference evidence="3 4" key="1">
    <citation type="submission" date="2014-04" db="EMBL/GenBank/DDBJ databases">
        <authorList>
            <consortium name="DOE Joint Genome Institute"/>
            <person name="Kuo A."/>
            <person name="Kohler A."/>
            <person name="Jargeat P."/>
            <person name="Nagy L.G."/>
            <person name="Floudas D."/>
            <person name="Copeland A."/>
            <person name="Barry K.W."/>
            <person name="Cichocki N."/>
            <person name="Veneault-Fourrey C."/>
            <person name="LaButti K."/>
            <person name="Lindquist E.A."/>
            <person name="Lipzen A."/>
            <person name="Lundell T."/>
            <person name="Morin E."/>
            <person name="Murat C."/>
            <person name="Sun H."/>
            <person name="Tunlid A."/>
            <person name="Henrissat B."/>
            <person name="Grigoriev I.V."/>
            <person name="Hibbett D.S."/>
            <person name="Martin F."/>
            <person name="Nordberg H.P."/>
            <person name="Cantor M.N."/>
            <person name="Hua S.X."/>
        </authorList>
    </citation>
    <scope>NUCLEOTIDE SEQUENCE [LARGE SCALE GENOMIC DNA]</scope>
    <source>
        <strain evidence="3 4">Ve08.2h10</strain>
    </source>
</reference>
<feature type="domain" description="DNA helicase Pif1-like DEAD-box helicase" evidence="2">
    <location>
        <begin position="5"/>
        <end position="136"/>
    </location>
</feature>
<dbReference type="HOGENOM" id="CLU_001324_9_5_1"/>
<organism evidence="3 4">
    <name type="scientific">Paxillus rubicundulus Ve08.2h10</name>
    <dbReference type="NCBI Taxonomy" id="930991"/>
    <lineage>
        <taxon>Eukaryota</taxon>
        <taxon>Fungi</taxon>
        <taxon>Dikarya</taxon>
        <taxon>Basidiomycota</taxon>
        <taxon>Agaricomycotina</taxon>
        <taxon>Agaricomycetes</taxon>
        <taxon>Agaricomycetidae</taxon>
        <taxon>Boletales</taxon>
        <taxon>Paxilineae</taxon>
        <taxon>Paxillaceae</taxon>
        <taxon>Paxillus</taxon>
    </lineage>
</organism>
<proteinExistence type="inferred from homology"/>
<name>A0A0D0CQ18_9AGAM</name>
<dbReference type="InterPro" id="IPR010285">
    <property type="entry name" value="DNA_helicase_pif1-like_DEAD"/>
</dbReference>
<protein>
    <recommendedName>
        <fullName evidence="1">ATP-dependent DNA helicase</fullName>
        <ecNumber evidence="1">5.6.2.3</ecNumber>
    </recommendedName>
</protein>
<gene>
    <name evidence="3" type="ORF">PAXRUDRAFT_179658</name>
</gene>
<dbReference type="GO" id="GO:0000723">
    <property type="term" value="P:telomere maintenance"/>
    <property type="evidence" value="ECO:0007669"/>
    <property type="project" value="InterPro"/>
</dbReference>
<dbReference type="OrthoDB" id="5599845at2759"/>
<dbReference type="GO" id="GO:0043139">
    <property type="term" value="F:5'-3' DNA helicase activity"/>
    <property type="evidence" value="ECO:0007669"/>
    <property type="project" value="UniProtKB-EC"/>
</dbReference>
<accession>A0A0D0CQ18</accession>
<dbReference type="PROSITE" id="PS00198">
    <property type="entry name" value="4FE4S_FER_1"/>
    <property type="match status" value="1"/>
</dbReference>
<dbReference type="InterPro" id="IPR017900">
    <property type="entry name" value="4Fe4S_Fe_S_CS"/>
</dbReference>
<dbReference type="Proteomes" id="UP000054538">
    <property type="component" value="Unassembled WGS sequence"/>
</dbReference>
<comment type="similarity">
    <text evidence="1">Belongs to the helicase family.</text>
</comment>
<evidence type="ECO:0000313" key="3">
    <source>
        <dbReference type="EMBL" id="KIK72911.1"/>
    </source>
</evidence>
<keyword evidence="1" id="KW-0347">Helicase</keyword>
<keyword evidence="1" id="KW-0227">DNA damage</keyword>
<dbReference type="EMBL" id="KN830303">
    <property type="protein sequence ID" value="KIK72911.1"/>
    <property type="molecule type" value="Genomic_DNA"/>
</dbReference>
<dbReference type="EC" id="5.6.2.3" evidence="1"/>
<dbReference type="STRING" id="930991.A0A0D0CQ18"/>
<dbReference type="InterPro" id="IPR027417">
    <property type="entry name" value="P-loop_NTPase"/>
</dbReference>
<dbReference type="GO" id="GO:0006310">
    <property type="term" value="P:DNA recombination"/>
    <property type="evidence" value="ECO:0007669"/>
    <property type="project" value="UniProtKB-KW"/>
</dbReference>
<dbReference type="Gene3D" id="3.40.50.300">
    <property type="entry name" value="P-loop containing nucleotide triphosphate hydrolases"/>
    <property type="match status" value="1"/>
</dbReference>
<evidence type="ECO:0000313" key="4">
    <source>
        <dbReference type="Proteomes" id="UP000054538"/>
    </source>
</evidence>
<reference evidence="4" key="2">
    <citation type="submission" date="2015-01" db="EMBL/GenBank/DDBJ databases">
        <title>Evolutionary Origins and Diversification of the Mycorrhizal Mutualists.</title>
        <authorList>
            <consortium name="DOE Joint Genome Institute"/>
            <consortium name="Mycorrhizal Genomics Consortium"/>
            <person name="Kohler A."/>
            <person name="Kuo A."/>
            <person name="Nagy L.G."/>
            <person name="Floudas D."/>
            <person name="Copeland A."/>
            <person name="Barry K.W."/>
            <person name="Cichocki N."/>
            <person name="Veneault-Fourrey C."/>
            <person name="LaButti K."/>
            <person name="Lindquist E.A."/>
            <person name="Lipzen A."/>
            <person name="Lundell T."/>
            <person name="Morin E."/>
            <person name="Murat C."/>
            <person name="Riley R."/>
            <person name="Ohm R."/>
            <person name="Sun H."/>
            <person name="Tunlid A."/>
            <person name="Henrissat B."/>
            <person name="Grigoriev I.V."/>
            <person name="Hibbett D.S."/>
            <person name="Martin F."/>
        </authorList>
    </citation>
    <scope>NUCLEOTIDE SEQUENCE [LARGE SCALE GENOMIC DNA]</scope>
    <source>
        <strain evidence="4">Ve08.2h10</strain>
    </source>
</reference>
<dbReference type="PANTHER" id="PTHR10492:SF90">
    <property type="entry name" value="ATP-DEPENDENT DNA HELICASE"/>
    <property type="match status" value="1"/>
</dbReference>
<dbReference type="AlphaFoldDB" id="A0A0D0CQ18"/>
<keyword evidence="1" id="KW-0067">ATP-binding</keyword>
<dbReference type="InParanoid" id="A0A0D0CQ18"/>
<evidence type="ECO:0000259" key="2">
    <source>
        <dbReference type="Pfam" id="PF05970"/>
    </source>
</evidence>
<comment type="catalytic activity">
    <reaction evidence="1">
        <text>ATP + H2O = ADP + phosphate + H(+)</text>
        <dbReference type="Rhea" id="RHEA:13065"/>
        <dbReference type="ChEBI" id="CHEBI:15377"/>
        <dbReference type="ChEBI" id="CHEBI:15378"/>
        <dbReference type="ChEBI" id="CHEBI:30616"/>
        <dbReference type="ChEBI" id="CHEBI:43474"/>
        <dbReference type="ChEBI" id="CHEBI:456216"/>
        <dbReference type="EC" id="5.6.2.3"/>
    </reaction>
</comment>
<dbReference type="GO" id="GO:0016887">
    <property type="term" value="F:ATP hydrolysis activity"/>
    <property type="evidence" value="ECO:0007669"/>
    <property type="project" value="RHEA"/>
</dbReference>
<comment type="cofactor">
    <cofactor evidence="1">
        <name>Mg(2+)</name>
        <dbReference type="ChEBI" id="CHEBI:18420"/>
    </cofactor>
</comment>
<evidence type="ECO:0000256" key="1">
    <source>
        <dbReference type="RuleBase" id="RU363044"/>
    </source>
</evidence>
<dbReference type="Pfam" id="PF05970">
    <property type="entry name" value="PIF1"/>
    <property type="match status" value="1"/>
</dbReference>
<keyword evidence="1" id="KW-0234">DNA repair</keyword>
<dbReference type="GO" id="GO:0006281">
    <property type="term" value="P:DNA repair"/>
    <property type="evidence" value="ECO:0007669"/>
    <property type="project" value="UniProtKB-KW"/>
</dbReference>
<dbReference type="PANTHER" id="PTHR10492">
    <property type="match status" value="1"/>
</dbReference>
<keyword evidence="4" id="KW-1185">Reference proteome</keyword>
<keyword evidence="1" id="KW-0233">DNA recombination</keyword>
<keyword evidence="1" id="KW-0547">Nucleotide-binding</keyword>
<keyword evidence="1" id="KW-0378">Hydrolase</keyword>